<protein>
    <recommendedName>
        <fullName evidence="3">Acyl-CoA thioesterase</fullName>
    </recommendedName>
</protein>
<evidence type="ECO:0000313" key="1">
    <source>
        <dbReference type="EMBL" id="SPL72656.1"/>
    </source>
</evidence>
<dbReference type="Proteomes" id="UP000245974">
    <property type="component" value="Unassembled WGS sequence"/>
</dbReference>
<dbReference type="EMBL" id="OOGT01000423">
    <property type="protein sequence ID" value="SPL72656.1"/>
    <property type="molecule type" value="Genomic_DNA"/>
</dbReference>
<evidence type="ECO:0008006" key="3">
    <source>
        <dbReference type="Google" id="ProtNLM"/>
    </source>
</evidence>
<dbReference type="InParanoid" id="A0A2U3N4S4"/>
<reference evidence="2" key="1">
    <citation type="submission" date="2018-03" db="EMBL/GenBank/DDBJ databases">
        <authorList>
            <person name="Blom J."/>
        </authorList>
    </citation>
    <scope>NUCLEOTIDE SEQUENCE [LARGE SCALE GENOMIC DNA]</scope>
    <source>
        <strain evidence="2">KPC-SM-21</strain>
    </source>
</reference>
<dbReference type="AlphaFoldDB" id="A0A2U3N4S4"/>
<accession>A0A2U3N4S4</accession>
<sequence>MPSRHKRHKQNYPLTSWSSDQDCLLIEYSFLSPDYLSEMLPYSIDEITARKEFLGLLRKEKNYGQMMG</sequence>
<organism evidence="1 2">
    <name type="scientific">Acinetobacter stercoris</name>
    <dbReference type="NCBI Taxonomy" id="2126983"/>
    <lineage>
        <taxon>Bacteria</taxon>
        <taxon>Pseudomonadati</taxon>
        <taxon>Pseudomonadota</taxon>
        <taxon>Gammaproteobacteria</taxon>
        <taxon>Moraxellales</taxon>
        <taxon>Moraxellaceae</taxon>
        <taxon>Acinetobacter</taxon>
    </lineage>
</organism>
<dbReference type="OrthoDB" id="6708616at2"/>
<gene>
    <name evidence="1" type="ORF">KPC_3834</name>
</gene>
<proteinExistence type="predicted"/>
<dbReference type="RefSeq" id="WP_121976030.1">
    <property type="nucleotide sequence ID" value="NZ_OOGT01000423.1"/>
</dbReference>
<name>A0A2U3N4S4_9GAMM</name>
<keyword evidence="2" id="KW-1185">Reference proteome</keyword>
<evidence type="ECO:0000313" key="2">
    <source>
        <dbReference type="Proteomes" id="UP000245974"/>
    </source>
</evidence>